<evidence type="ECO:0000313" key="1">
    <source>
        <dbReference type="EMBL" id="QJX78746.1"/>
    </source>
</evidence>
<dbReference type="AlphaFoldDB" id="A0A6M6DZ39"/>
<dbReference type="InterPro" id="IPR001451">
    <property type="entry name" value="Hexapep"/>
</dbReference>
<keyword evidence="1" id="KW-0808">Transferase</keyword>
<sequence>MRKKLKLFYYKLYKYFGNKHIYCNDIAIREARLRGVEVGTNCRFFCTNFSSEEYLIKIGNHVTVTSGVQFITHDGGAWVLRGLDEKYKHTNIIGKIEIGNNVFIGMNSIILPGITIGDNCIVAAGSIVTKSIPPNSIVGGNPAKLICKLDDYITKNKHTLIDTKQYTESEKKAFILDNLNELVLKAK</sequence>
<dbReference type="EMBL" id="CP045272">
    <property type="protein sequence ID" value="QJX78746.1"/>
    <property type="molecule type" value="Genomic_DNA"/>
</dbReference>
<accession>A0A6M6DZ39</accession>
<protein>
    <submittedName>
        <fullName evidence="1">Acyltransferase</fullName>
    </submittedName>
</protein>
<proteinExistence type="predicted"/>
<name>A0A6M6DZ39_PRIMG</name>
<dbReference type="PANTHER" id="PTHR43300">
    <property type="entry name" value="ACETYLTRANSFERASE"/>
    <property type="match status" value="1"/>
</dbReference>
<keyword evidence="1" id="KW-0012">Acyltransferase</keyword>
<dbReference type="Gene3D" id="2.160.10.10">
    <property type="entry name" value="Hexapeptide repeat proteins"/>
    <property type="match status" value="1"/>
</dbReference>
<dbReference type="PANTHER" id="PTHR43300:SF11">
    <property type="entry name" value="ACETYLTRANSFERASE RV3034C-RELATED"/>
    <property type="match status" value="1"/>
</dbReference>
<dbReference type="Pfam" id="PF14602">
    <property type="entry name" value="Hexapep_2"/>
    <property type="match status" value="1"/>
</dbReference>
<dbReference type="Proteomes" id="UP000501076">
    <property type="component" value="Chromosome"/>
</dbReference>
<evidence type="ECO:0000313" key="2">
    <source>
        <dbReference type="Proteomes" id="UP000501076"/>
    </source>
</evidence>
<dbReference type="GO" id="GO:0016746">
    <property type="term" value="F:acyltransferase activity"/>
    <property type="evidence" value="ECO:0007669"/>
    <property type="project" value="UniProtKB-KW"/>
</dbReference>
<gene>
    <name evidence="1" type="ORF">FDZ14_22085</name>
</gene>
<reference evidence="1 2" key="1">
    <citation type="submission" date="2019-10" db="EMBL/GenBank/DDBJ databases">
        <title>Complete genome sequences for adaption low water activity.</title>
        <authorList>
            <person name="Zhao L."/>
            <person name="Zhong J."/>
        </authorList>
    </citation>
    <scope>NUCLEOTIDE SEQUENCE [LARGE SCALE GENOMIC DNA]</scope>
    <source>
        <strain evidence="1 2">FDU301</strain>
    </source>
</reference>
<dbReference type="RefSeq" id="WP_063670845.1">
    <property type="nucleotide sequence ID" value="NZ_CP045272.1"/>
</dbReference>
<dbReference type="SUPFAM" id="SSF51161">
    <property type="entry name" value="Trimeric LpxA-like enzymes"/>
    <property type="match status" value="1"/>
</dbReference>
<dbReference type="CDD" id="cd04647">
    <property type="entry name" value="LbH_MAT_like"/>
    <property type="match status" value="1"/>
</dbReference>
<organism evidence="1 2">
    <name type="scientific">Priestia megaterium</name>
    <name type="common">Bacillus megaterium</name>
    <dbReference type="NCBI Taxonomy" id="1404"/>
    <lineage>
        <taxon>Bacteria</taxon>
        <taxon>Bacillati</taxon>
        <taxon>Bacillota</taxon>
        <taxon>Bacilli</taxon>
        <taxon>Bacillales</taxon>
        <taxon>Bacillaceae</taxon>
        <taxon>Priestia</taxon>
    </lineage>
</organism>
<dbReference type="InterPro" id="IPR011004">
    <property type="entry name" value="Trimer_LpxA-like_sf"/>
</dbReference>
<dbReference type="InterPro" id="IPR050179">
    <property type="entry name" value="Trans_hexapeptide_repeat"/>
</dbReference>